<evidence type="ECO:0000259" key="2">
    <source>
        <dbReference type="Pfam" id="PF01551"/>
    </source>
</evidence>
<dbReference type="InterPro" id="IPR050570">
    <property type="entry name" value="Cell_wall_metabolism_enzyme"/>
</dbReference>
<reference evidence="3 4" key="1">
    <citation type="journal article" date="2016" name="Nat. Commun.">
        <title>Thousands of microbial genomes shed light on interconnected biogeochemical processes in an aquifer system.</title>
        <authorList>
            <person name="Anantharaman K."/>
            <person name="Brown C.T."/>
            <person name="Hug L.A."/>
            <person name="Sharon I."/>
            <person name="Castelle C.J."/>
            <person name="Probst A.J."/>
            <person name="Thomas B.C."/>
            <person name="Singh A."/>
            <person name="Wilkins M.J."/>
            <person name="Karaoz U."/>
            <person name="Brodie E.L."/>
            <person name="Williams K.H."/>
            <person name="Hubbard S.S."/>
            <person name="Banfield J.F."/>
        </authorList>
    </citation>
    <scope>NUCLEOTIDE SEQUENCE [LARGE SCALE GENOMIC DNA]</scope>
</reference>
<protein>
    <recommendedName>
        <fullName evidence="2">M23ase beta-sheet core domain-containing protein</fullName>
    </recommendedName>
</protein>
<dbReference type="Gene3D" id="2.70.70.10">
    <property type="entry name" value="Glucose Permease (Domain IIA)"/>
    <property type="match status" value="1"/>
</dbReference>
<evidence type="ECO:0000313" key="4">
    <source>
        <dbReference type="Proteomes" id="UP000179324"/>
    </source>
</evidence>
<dbReference type="EMBL" id="MFKI01000023">
    <property type="protein sequence ID" value="OGG38815.1"/>
    <property type="molecule type" value="Genomic_DNA"/>
</dbReference>
<feature type="region of interest" description="Disordered" evidence="1">
    <location>
        <begin position="36"/>
        <end position="55"/>
    </location>
</feature>
<proteinExistence type="predicted"/>
<gene>
    <name evidence="3" type="ORF">A2127_02380</name>
</gene>
<name>A0A1F6BPG9_9BACT</name>
<dbReference type="InterPro" id="IPR016047">
    <property type="entry name" value="M23ase_b-sheet_dom"/>
</dbReference>
<dbReference type="CDD" id="cd12797">
    <property type="entry name" value="M23_peptidase"/>
    <property type="match status" value="1"/>
</dbReference>
<dbReference type="Proteomes" id="UP000179324">
    <property type="component" value="Unassembled WGS sequence"/>
</dbReference>
<evidence type="ECO:0000256" key="1">
    <source>
        <dbReference type="SAM" id="MobiDB-lite"/>
    </source>
</evidence>
<sequence>MRFILISAIILVGAALAVVFVLIPAENEVSLVPPEPTASLASPAPEVLPEPEEEKPPATAEILNSKIQTGETLIVELSEEPVNVIFDGKEVSAFPYRESFRAVIPFALGTKTGIHNFSAEFTDSPSIQKTIAIIAKVQQIIVFPPPPELGMTDKQIVQNLSVSNTDLRKIVAEVEEITRFAEPFVLPVGEEFVVSSPFGEIRKTGEEEIVHLGVDFDVPKGTAVHAINDGTVKNAYLDSIYGNSVIVDHGRGIYSLYLHLDSMSVKSGDTIEKGETLGFAGSSGLSSAPHLHLSVKINGVSVDPIQFIEAFR</sequence>
<dbReference type="GO" id="GO:0004222">
    <property type="term" value="F:metalloendopeptidase activity"/>
    <property type="evidence" value="ECO:0007669"/>
    <property type="project" value="TreeGrafter"/>
</dbReference>
<accession>A0A1F6BPG9</accession>
<dbReference type="InterPro" id="IPR011055">
    <property type="entry name" value="Dup_hybrid_motif"/>
</dbReference>
<dbReference type="PANTHER" id="PTHR21666">
    <property type="entry name" value="PEPTIDASE-RELATED"/>
    <property type="match status" value="1"/>
</dbReference>
<dbReference type="AlphaFoldDB" id="A0A1F6BPG9"/>
<dbReference type="Pfam" id="PF01551">
    <property type="entry name" value="Peptidase_M23"/>
    <property type="match status" value="1"/>
</dbReference>
<organism evidence="3 4">
    <name type="scientific">Candidatus Jorgensenbacteria bacterium GWC1_48_12</name>
    <dbReference type="NCBI Taxonomy" id="1798469"/>
    <lineage>
        <taxon>Bacteria</taxon>
        <taxon>Candidatus Joergenseniibacteriota</taxon>
    </lineage>
</organism>
<feature type="domain" description="M23ase beta-sheet core" evidence="2">
    <location>
        <begin position="211"/>
        <end position="304"/>
    </location>
</feature>
<evidence type="ECO:0000313" key="3">
    <source>
        <dbReference type="EMBL" id="OGG38815.1"/>
    </source>
</evidence>
<dbReference type="SUPFAM" id="SSF51261">
    <property type="entry name" value="Duplicated hybrid motif"/>
    <property type="match status" value="1"/>
</dbReference>
<comment type="caution">
    <text evidence="3">The sequence shown here is derived from an EMBL/GenBank/DDBJ whole genome shotgun (WGS) entry which is preliminary data.</text>
</comment>
<dbReference type="PANTHER" id="PTHR21666:SF287">
    <property type="entry name" value="CYTOPLASMIC MEMBRANE PROTEIN"/>
    <property type="match status" value="1"/>
</dbReference>